<reference evidence="6" key="2">
    <citation type="submission" date="2025-08" db="UniProtKB">
        <authorList>
            <consortium name="RefSeq"/>
        </authorList>
    </citation>
    <scope>IDENTIFICATION</scope>
    <source>
        <tissue evidence="6">Leaves</tissue>
    </source>
</reference>
<keyword evidence="5" id="KW-1185">Reference proteome</keyword>
<evidence type="ECO:0000256" key="3">
    <source>
        <dbReference type="ARBA" id="ARBA00022525"/>
    </source>
</evidence>
<dbReference type="InterPro" id="IPR004265">
    <property type="entry name" value="Dirigent"/>
</dbReference>
<sequence>MVVKIPEMFFWRVSRSSSGLSELLPEGSPMRPVAPPMRATARHAKRTNPDKPCKHFTVYYHTVIFNGTNTANATAAVVREPTKFWNTSFGQMVIFDSPLTKGQSLLSTPIGRAQGLYFYDMKMRVGSWFAYSLLFNSTEHKGIINIMGANLMHEETRDLSIVGGTGDFFMARGIVTFRTEDVDIPRYFRLQMDVKLYECY</sequence>
<gene>
    <name evidence="6" type="primary">LOC113704732</name>
</gene>
<keyword evidence="3 4" id="KW-0964">Secreted</keyword>
<protein>
    <recommendedName>
        <fullName evidence="4">Dirigent protein</fullName>
    </recommendedName>
</protein>
<evidence type="ECO:0000256" key="2">
    <source>
        <dbReference type="ARBA" id="ARBA00011738"/>
    </source>
</evidence>
<accession>A0A6P6TWX6</accession>
<organism evidence="5 6">
    <name type="scientific">Coffea arabica</name>
    <name type="common">Arabian coffee</name>
    <dbReference type="NCBI Taxonomy" id="13443"/>
    <lineage>
        <taxon>Eukaryota</taxon>
        <taxon>Viridiplantae</taxon>
        <taxon>Streptophyta</taxon>
        <taxon>Embryophyta</taxon>
        <taxon>Tracheophyta</taxon>
        <taxon>Spermatophyta</taxon>
        <taxon>Magnoliopsida</taxon>
        <taxon>eudicotyledons</taxon>
        <taxon>Gunneridae</taxon>
        <taxon>Pentapetalae</taxon>
        <taxon>asterids</taxon>
        <taxon>lamiids</taxon>
        <taxon>Gentianales</taxon>
        <taxon>Rubiaceae</taxon>
        <taxon>Ixoroideae</taxon>
        <taxon>Gardenieae complex</taxon>
        <taxon>Bertiereae - Coffeeae clade</taxon>
        <taxon>Coffeeae</taxon>
        <taxon>Coffea</taxon>
    </lineage>
</organism>
<dbReference type="Proteomes" id="UP001652660">
    <property type="component" value="Chromosome 8e"/>
</dbReference>
<comment type="subunit">
    <text evidence="2 4">Homodimer.</text>
</comment>
<dbReference type="InterPro" id="IPR044859">
    <property type="entry name" value="Allene_oxi_cyc_Dirigent"/>
</dbReference>
<keyword evidence="4" id="KW-0052">Apoplast</keyword>
<dbReference type="GeneID" id="113704732"/>
<comment type="function">
    <text evidence="4">Dirigent proteins impart stereoselectivity on the phenoxy radical-coupling reaction, yielding optically active lignans from two molecules of coniferyl alcohol in the biosynthesis of lignans, flavonolignans, and alkaloids and thus plays a central role in plant secondary metabolism.</text>
</comment>
<evidence type="ECO:0000313" key="5">
    <source>
        <dbReference type="Proteomes" id="UP001652660"/>
    </source>
</evidence>
<dbReference type="PANTHER" id="PTHR46442:SF6">
    <property type="entry name" value="DIRIGENT PROTEIN 5"/>
    <property type="match status" value="1"/>
</dbReference>
<dbReference type="OrthoDB" id="674745at2759"/>
<dbReference type="GO" id="GO:0009699">
    <property type="term" value="P:phenylpropanoid biosynthetic process"/>
    <property type="evidence" value="ECO:0007669"/>
    <property type="project" value="UniProtKB-ARBA"/>
</dbReference>
<evidence type="ECO:0000256" key="4">
    <source>
        <dbReference type="RuleBase" id="RU363099"/>
    </source>
</evidence>
<dbReference type="PANTHER" id="PTHR46442">
    <property type="entry name" value="DIRIGENT PROTEIN"/>
    <property type="match status" value="1"/>
</dbReference>
<dbReference type="Pfam" id="PF03018">
    <property type="entry name" value="Dirigent"/>
    <property type="match status" value="1"/>
</dbReference>
<reference evidence="5" key="1">
    <citation type="journal article" date="2025" name="Foods">
        <title>Unveiling the Microbial Signatures of Arabica Coffee Cherries: Insights into Ripeness Specific Diversity, Functional Traits, and Implications for Quality and Safety.</title>
        <authorList>
            <consortium name="RefSeq"/>
            <person name="Tenea G.N."/>
            <person name="Cifuentes V."/>
            <person name="Reyes P."/>
            <person name="Cevallos-Vallejos M."/>
        </authorList>
    </citation>
    <scope>NUCLEOTIDE SEQUENCE [LARGE SCALE GENOMIC DNA]</scope>
</reference>
<proteinExistence type="inferred from homology"/>
<evidence type="ECO:0000256" key="1">
    <source>
        <dbReference type="ARBA" id="ARBA00010746"/>
    </source>
</evidence>
<comment type="subcellular location">
    <subcellularLocation>
        <location evidence="4">Secreted</location>
        <location evidence="4">Extracellular space</location>
        <location evidence="4">Apoplast</location>
    </subcellularLocation>
</comment>
<dbReference type="RefSeq" id="XP_027082407.1">
    <property type="nucleotide sequence ID" value="XM_027226606.1"/>
</dbReference>
<dbReference type="GO" id="GO:0048046">
    <property type="term" value="C:apoplast"/>
    <property type="evidence" value="ECO:0007669"/>
    <property type="project" value="UniProtKB-SubCell"/>
</dbReference>
<dbReference type="AlphaFoldDB" id="A0A6P6TWX6"/>
<name>A0A6P6TWX6_COFAR</name>
<dbReference type="Gene3D" id="2.40.480.10">
    <property type="entry name" value="Allene oxide cyclase-like"/>
    <property type="match status" value="1"/>
</dbReference>
<comment type="similarity">
    <text evidence="1 4">Belongs to the plant dirigent protein family.</text>
</comment>
<evidence type="ECO:0000313" key="6">
    <source>
        <dbReference type="RefSeq" id="XP_027082407.1"/>
    </source>
</evidence>